<geneLocation type="plasmid" evidence="1 2">
    <name>pPS15-1</name>
</geneLocation>
<sequence>MECEFLLTYINEPQLLEESWLEVVEQHLLICLTCQELFEVMGGILPINLEDSFSIDMKARILAQVFDEELPRI</sequence>
<protein>
    <recommendedName>
        <fullName evidence="3">Zinc-finger domain-containing protein</fullName>
    </recommendedName>
</protein>
<dbReference type="Proteomes" id="UP000053354">
    <property type="component" value="Plasmid pPS15-1"/>
</dbReference>
<keyword evidence="2" id="KW-1185">Reference proteome</keyword>
<evidence type="ECO:0008006" key="3">
    <source>
        <dbReference type="Google" id="ProtNLM"/>
    </source>
</evidence>
<evidence type="ECO:0000313" key="1">
    <source>
        <dbReference type="EMBL" id="ANU28555.1"/>
    </source>
</evidence>
<proteinExistence type="predicted"/>
<dbReference type="OrthoDB" id="2428957at2"/>
<dbReference type="RefSeq" id="WP_049695014.1">
    <property type="nucleotide sequence ID" value="NZ_CP016541.2"/>
</dbReference>
<gene>
    <name evidence="1" type="ORF">I858_016365</name>
</gene>
<dbReference type="EMBL" id="CP016541">
    <property type="protein sequence ID" value="ANU28555.1"/>
    <property type="molecule type" value="Genomic_DNA"/>
</dbReference>
<dbReference type="KEGG" id="pll:I858_016365"/>
<accession>A0A1B1S5U8</accession>
<dbReference type="AlphaFoldDB" id="A0A1B1S5U8"/>
<name>A0A1B1S5U8_9BACL</name>
<keyword evidence="1" id="KW-0614">Plasmid</keyword>
<organism evidence="1 2">
    <name type="scientific">Planococcus versutus</name>
    <dbReference type="NCBI Taxonomy" id="1302659"/>
    <lineage>
        <taxon>Bacteria</taxon>
        <taxon>Bacillati</taxon>
        <taxon>Bacillota</taxon>
        <taxon>Bacilli</taxon>
        <taxon>Bacillales</taxon>
        <taxon>Caryophanaceae</taxon>
        <taxon>Planococcus</taxon>
    </lineage>
</organism>
<reference evidence="1" key="1">
    <citation type="submission" date="2016-10" db="EMBL/GenBank/DDBJ databases">
        <authorList>
            <person name="See-Too W.S."/>
        </authorList>
    </citation>
    <scope>NUCLEOTIDE SEQUENCE</scope>
    <source>
        <strain evidence="1">L10.15</strain>
        <plasmid evidence="1">pPS15-1</plasmid>
    </source>
</reference>
<evidence type="ECO:0000313" key="2">
    <source>
        <dbReference type="Proteomes" id="UP000053354"/>
    </source>
</evidence>